<dbReference type="Pfam" id="PF11496">
    <property type="entry name" value="HDA2-3"/>
    <property type="match status" value="1"/>
</dbReference>
<evidence type="ECO:0000313" key="4">
    <source>
        <dbReference type="Proteomes" id="UP000694255"/>
    </source>
</evidence>
<feature type="coiled-coil region" evidence="1">
    <location>
        <begin position="504"/>
        <end position="545"/>
    </location>
</feature>
<name>A0A8J5QFB6_9ASCO</name>
<keyword evidence="1" id="KW-0175">Coiled coil</keyword>
<evidence type="ECO:0000313" key="3">
    <source>
        <dbReference type="EMBL" id="KAG7664724.1"/>
    </source>
</evidence>
<reference evidence="3 4" key="1">
    <citation type="journal article" date="2021" name="DNA Res.">
        <title>Genome analysis of Candida subhashii reveals its hybrid nature and dual mitochondrial genome conformations.</title>
        <authorList>
            <person name="Mixao V."/>
            <person name="Hegedusova E."/>
            <person name="Saus E."/>
            <person name="Pryszcz L.P."/>
            <person name="Cillingova A."/>
            <person name="Nosek J."/>
            <person name="Gabaldon T."/>
        </authorList>
    </citation>
    <scope>NUCLEOTIDE SEQUENCE [LARGE SCALE GENOMIC DNA]</scope>
    <source>
        <strain evidence="3 4">CBS 10753</strain>
    </source>
</reference>
<feature type="region of interest" description="Disordered" evidence="2">
    <location>
        <begin position="627"/>
        <end position="649"/>
    </location>
</feature>
<sequence length="649" mass="74908">MNLMDMLSADPPSSLYSQHVNNIPEYYKDVAVLNDANIPSEITENENGVFYLPALLTRFQNSLVDILLHLFSSELLTEARSKRMRTSIDSLLESSDLTKAGLTSYEKISLLYEQLMTVNSNPSLLVDHFIPKNLLLSEINERQINLSGKLQLFNRIVDCLIENTEYPKVTNMLVVARDMKELELIEGLIIGKRLYYQNYSSAKLYDDRRGIPNFHEDTKLDSRVCLNLITSSQLYNKHLSTNSTTKKYDLIFSFDFKLDVSSPTIEILRSNPISCPVYIPIQILSIEHISQQFPQPKPSLSIAKDTSHPLYKWKIKIINAIVVNKFNMMDIDHASFYVDNFGPNMKEFTRWLHHPKEHKDLLRKYTEKLALNFTDDKLIKKLNICLTDSVNREFDSLGDFDYKSYRAVLAESLHAKLEQLQDSVSKIYTDVLPAKRRFEASRQIHYDDDEDLISSSYFKLRRLSEDATIAERKLCRIENELVTVEEKETDLTTKYESLVEHMNHDHLDVDIEKQSKSLEQLREELSTLKEELERLDVDNESTRQKYQNSSATAVQLSARVQKVKNAEQIINSKLNGPGLTSLPALLRKDALLNYESQLNRLQSQNLFMTSFFNEKIDKLYSERQQLLEGSNVGSNSRPTNRVSRSSTPL</sequence>
<dbReference type="GeneID" id="73468550"/>
<comment type="caution">
    <text evidence="3">The sequence shown here is derived from an EMBL/GenBank/DDBJ whole genome shotgun (WGS) entry which is preliminary data.</text>
</comment>
<dbReference type="Proteomes" id="UP000694255">
    <property type="component" value="Unassembled WGS sequence"/>
</dbReference>
<accession>A0A8J5QFB6</accession>
<proteinExistence type="predicted"/>
<dbReference type="OrthoDB" id="4034449at2759"/>
<organism evidence="3 4">
    <name type="scientific">[Candida] subhashii</name>
    <dbReference type="NCBI Taxonomy" id="561895"/>
    <lineage>
        <taxon>Eukaryota</taxon>
        <taxon>Fungi</taxon>
        <taxon>Dikarya</taxon>
        <taxon>Ascomycota</taxon>
        <taxon>Saccharomycotina</taxon>
        <taxon>Pichiomycetes</taxon>
        <taxon>Debaryomycetaceae</taxon>
        <taxon>Spathaspora</taxon>
    </lineage>
</organism>
<keyword evidence="4" id="KW-1185">Reference proteome</keyword>
<gene>
    <name evidence="3" type="ORF">J8A68_001749</name>
</gene>
<dbReference type="InterPro" id="IPR021006">
    <property type="entry name" value="Hda2/3"/>
</dbReference>
<protein>
    <submittedName>
        <fullName evidence="3">HDA2</fullName>
    </submittedName>
</protein>
<dbReference type="EMBL" id="JAGSYN010000066">
    <property type="protein sequence ID" value="KAG7664724.1"/>
    <property type="molecule type" value="Genomic_DNA"/>
</dbReference>
<dbReference type="AlphaFoldDB" id="A0A8J5QFB6"/>
<evidence type="ECO:0000256" key="1">
    <source>
        <dbReference type="SAM" id="Coils"/>
    </source>
</evidence>
<dbReference type="RefSeq" id="XP_049264956.1">
    <property type="nucleotide sequence ID" value="XM_049405427.1"/>
</dbReference>
<evidence type="ECO:0000256" key="2">
    <source>
        <dbReference type="SAM" id="MobiDB-lite"/>
    </source>
</evidence>
<dbReference type="GO" id="GO:0070823">
    <property type="term" value="C:HDA1 complex"/>
    <property type="evidence" value="ECO:0007669"/>
    <property type="project" value="InterPro"/>
</dbReference>